<dbReference type="PROSITE" id="PS50851">
    <property type="entry name" value="CHEW"/>
    <property type="match status" value="1"/>
</dbReference>
<evidence type="ECO:0000259" key="1">
    <source>
        <dbReference type="PROSITE" id="PS50851"/>
    </source>
</evidence>
<reference evidence="3" key="1">
    <citation type="submission" date="2016-12" db="EMBL/GenBank/DDBJ databases">
        <authorList>
            <person name="Varghese N."/>
            <person name="Submissions S."/>
        </authorList>
    </citation>
    <scope>NUCLEOTIDE SEQUENCE [LARGE SCALE GENOMIC DNA]</scope>
    <source>
        <strain evidence="3">DSM 13020</strain>
    </source>
</reference>
<dbReference type="Gene3D" id="2.30.30.40">
    <property type="entry name" value="SH3 Domains"/>
    <property type="match status" value="1"/>
</dbReference>
<accession>A0A1M7SHY5</accession>
<keyword evidence="3" id="KW-1185">Reference proteome</keyword>
<dbReference type="Gene3D" id="2.40.50.180">
    <property type="entry name" value="CheA-289, Domain 4"/>
    <property type="match status" value="1"/>
</dbReference>
<dbReference type="GO" id="GO:0007165">
    <property type="term" value="P:signal transduction"/>
    <property type="evidence" value="ECO:0007669"/>
    <property type="project" value="InterPro"/>
</dbReference>
<protein>
    <submittedName>
        <fullName evidence="2">Chemotaxis signal transduction protein</fullName>
    </submittedName>
</protein>
<sequence>MIGNENELLGVILEQEQAIPILSMDALLKKYEQYFVEFTESHEKEAVEEISVLAFKIADSLFGLESDYVDSISKLSSITPIDNAPSAVLGVMNYRQENVIVLDLLESNKGLIEELQDEKFKENKRVIILRNGEFKVGILADKLEGIFKTQPSLITTSSMMQSEEKLIRGFMQLRGFTVPLINPKNVISSTNSFKDLIIKEIEKHSSQAKKEKRSKKRG</sequence>
<dbReference type="RefSeq" id="WP_072758757.1">
    <property type="nucleotide sequence ID" value="NZ_FRDJ01000004.1"/>
</dbReference>
<dbReference type="AlphaFoldDB" id="A0A1M7SHY5"/>
<organism evidence="2 3">
    <name type="scientific">Fervidobacterium gondwanense DSM 13020</name>
    <dbReference type="NCBI Taxonomy" id="1121883"/>
    <lineage>
        <taxon>Bacteria</taxon>
        <taxon>Thermotogati</taxon>
        <taxon>Thermotogota</taxon>
        <taxon>Thermotogae</taxon>
        <taxon>Thermotogales</taxon>
        <taxon>Fervidobacteriaceae</taxon>
        <taxon>Fervidobacterium</taxon>
    </lineage>
</organism>
<evidence type="ECO:0000313" key="3">
    <source>
        <dbReference type="Proteomes" id="UP000184207"/>
    </source>
</evidence>
<evidence type="ECO:0000313" key="2">
    <source>
        <dbReference type="EMBL" id="SHN58002.1"/>
    </source>
</evidence>
<gene>
    <name evidence="2" type="ORF">SAMN02745226_00874</name>
</gene>
<dbReference type="OrthoDB" id="9794382at2"/>
<dbReference type="InterPro" id="IPR039315">
    <property type="entry name" value="CheW"/>
</dbReference>
<dbReference type="GO" id="GO:0006935">
    <property type="term" value="P:chemotaxis"/>
    <property type="evidence" value="ECO:0007669"/>
    <property type="project" value="InterPro"/>
</dbReference>
<name>A0A1M7SHY5_FERGO</name>
<dbReference type="STRING" id="1121883.SAMN02745226_00874"/>
<dbReference type="SUPFAM" id="SSF50341">
    <property type="entry name" value="CheW-like"/>
    <property type="match status" value="1"/>
</dbReference>
<proteinExistence type="predicted"/>
<dbReference type="GO" id="GO:0005829">
    <property type="term" value="C:cytosol"/>
    <property type="evidence" value="ECO:0007669"/>
    <property type="project" value="TreeGrafter"/>
</dbReference>
<dbReference type="PANTHER" id="PTHR22617:SF23">
    <property type="entry name" value="CHEMOTAXIS PROTEIN CHEW"/>
    <property type="match status" value="1"/>
</dbReference>
<dbReference type="InterPro" id="IPR002545">
    <property type="entry name" value="CheW-lke_dom"/>
</dbReference>
<feature type="domain" description="CheW-like" evidence="1">
    <location>
        <begin position="49"/>
        <end position="192"/>
    </location>
</feature>
<dbReference type="EMBL" id="FRDJ01000004">
    <property type="protein sequence ID" value="SHN58002.1"/>
    <property type="molecule type" value="Genomic_DNA"/>
</dbReference>
<dbReference type="Proteomes" id="UP000184207">
    <property type="component" value="Unassembled WGS sequence"/>
</dbReference>
<dbReference type="PANTHER" id="PTHR22617">
    <property type="entry name" value="CHEMOTAXIS SENSOR HISTIDINE KINASE-RELATED"/>
    <property type="match status" value="1"/>
</dbReference>
<dbReference type="InterPro" id="IPR036061">
    <property type="entry name" value="CheW-like_dom_sf"/>
</dbReference>
<dbReference type="Pfam" id="PF01584">
    <property type="entry name" value="CheW"/>
    <property type="match status" value="1"/>
</dbReference>
<dbReference type="SMART" id="SM00260">
    <property type="entry name" value="CheW"/>
    <property type="match status" value="1"/>
</dbReference>